<organism evidence="9 10">
    <name type="scientific">Desulfuromonas versatilis</name>
    <dbReference type="NCBI Taxonomy" id="2802975"/>
    <lineage>
        <taxon>Bacteria</taxon>
        <taxon>Pseudomonadati</taxon>
        <taxon>Thermodesulfobacteriota</taxon>
        <taxon>Desulfuromonadia</taxon>
        <taxon>Desulfuromonadales</taxon>
        <taxon>Desulfuromonadaceae</taxon>
        <taxon>Desulfuromonas</taxon>
    </lineage>
</organism>
<dbReference type="InterPro" id="IPR050256">
    <property type="entry name" value="Glycosyltransferase_2"/>
</dbReference>
<evidence type="ECO:0000256" key="6">
    <source>
        <dbReference type="ARBA" id="ARBA00022989"/>
    </source>
</evidence>
<accession>A0ABN6DZS5</accession>
<dbReference type="PANTHER" id="PTHR48090">
    <property type="entry name" value="UNDECAPRENYL-PHOSPHATE 4-DEOXY-4-FORMAMIDO-L-ARABINOSE TRANSFERASE-RELATED"/>
    <property type="match status" value="1"/>
</dbReference>
<dbReference type="RefSeq" id="WP_221248469.1">
    <property type="nucleotide sequence ID" value="NZ_AP024355.1"/>
</dbReference>
<evidence type="ECO:0000256" key="3">
    <source>
        <dbReference type="ARBA" id="ARBA00022679"/>
    </source>
</evidence>
<reference evidence="9 10" key="1">
    <citation type="journal article" date="2016" name="C (Basel)">
        <title>Selective Growth of and Electricity Production by Marine Exoelectrogenic Bacteria in Self-Aggregated Hydrogel of Microbially Reduced Graphene Oxide.</title>
        <authorList>
            <person name="Yoshida N."/>
            <person name="Goto Y."/>
            <person name="Miyata Y."/>
        </authorList>
    </citation>
    <scope>NUCLEOTIDE SEQUENCE [LARGE SCALE GENOMIC DNA]</scope>
    <source>
        <strain evidence="9 10">NIT-T3</strain>
    </source>
</reference>
<dbReference type="InterPro" id="IPR029044">
    <property type="entry name" value="Nucleotide-diphossugar_trans"/>
</dbReference>
<keyword evidence="5" id="KW-0448">Lipopolysaccharide biosynthesis</keyword>
<evidence type="ECO:0000256" key="2">
    <source>
        <dbReference type="ARBA" id="ARBA00022676"/>
    </source>
</evidence>
<dbReference type="Gene3D" id="3.90.550.10">
    <property type="entry name" value="Spore Coat Polysaccharide Biosynthesis Protein SpsA, Chain A"/>
    <property type="match status" value="1"/>
</dbReference>
<evidence type="ECO:0000313" key="9">
    <source>
        <dbReference type="EMBL" id="BCR05034.1"/>
    </source>
</evidence>
<protein>
    <submittedName>
        <fullName evidence="9">Glycosyl transferase</fullName>
    </submittedName>
</protein>
<evidence type="ECO:0000259" key="8">
    <source>
        <dbReference type="Pfam" id="PF00535"/>
    </source>
</evidence>
<dbReference type="GO" id="GO:0016740">
    <property type="term" value="F:transferase activity"/>
    <property type="evidence" value="ECO:0007669"/>
    <property type="project" value="UniProtKB-KW"/>
</dbReference>
<evidence type="ECO:0000256" key="5">
    <source>
        <dbReference type="ARBA" id="ARBA00022985"/>
    </source>
</evidence>
<evidence type="ECO:0000256" key="7">
    <source>
        <dbReference type="ARBA" id="ARBA00023136"/>
    </source>
</evidence>
<feature type="domain" description="Glycosyltransferase 2-like" evidence="8">
    <location>
        <begin position="5"/>
        <end position="162"/>
    </location>
</feature>
<evidence type="ECO:0000313" key="10">
    <source>
        <dbReference type="Proteomes" id="UP001319827"/>
    </source>
</evidence>
<dbReference type="EMBL" id="AP024355">
    <property type="protein sequence ID" value="BCR05034.1"/>
    <property type="molecule type" value="Genomic_DNA"/>
</dbReference>
<evidence type="ECO:0000256" key="1">
    <source>
        <dbReference type="ARBA" id="ARBA00022475"/>
    </source>
</evidence>
<sequence length="237" mass="27293">MQKISFVIPVYNEEDNLESLYREVSDIARKLGWPYEFCFVDDCSSDGSLAVLRRLAEADQRVRFLGFESNCGQSAALYAGFQHTTGDVVITMDADLQNDPADIPAMLNHYGDYEMVTGWRHSRQDTLSKKLASRVGNSFRNLMTSETIHDTGCSLKVMNGDMVRRIKMFRGLHRFLPTLMRLEGARVLEVKVNHRARMHGVSKYNNLQRGIEGFFDVLAVRWMIRKHLKFKIRQSHV</sequence>
<dbReference type="SUPFAM" id="SSF53448">
    <property type="entry name" value="Nucleotide-diphospho-sugar transferases"/>
    <property type="match status" value="1"/>
</dbReference>
<keyword evidence="2" id="KW-0328">Glycosyltransferase</keyword>
<keyword evidence="6" id="KW-1133">Transmembrane helix</keyword>
<gene>
    <name evidence="9" type="ORF">DESUT3_21030</name>
</gene>
<dbReference type="CDD" id="cd04187">
    <property type="entry name" value="DPM1_like_bac"/>
    <property type="match status" value="1"/>
</dbReference>
<name>A0ABN6DZS5_9BACT</name>
<keyword evidence="1" id="KW-1003">Cell membrane</keyword>
<keyword evidence="4" id="KW-0812">Transmembrane</keyword>
<keyword evidence="10" id="KW-1185">Reference proteome</keyword>
<keyword evidence="7" id="KW-0472">Membrane</keyword>
<evidence type="ECO:0000256" key="4">
    <source>
        <dbReference type="ARBA" id="ARBA00022692"/>
    </source>
</evidence>
<keyword evidence="3 9" id="KW-0808">Transferase</keyword>
<dbReference type="PANTHER" id="PTHR48090:SF3">
    <property type="entry name" value="UNDECAPRENYL-PHOSPHATE 4-DEOXY-4-FORMAMIDO-L-ARABINOSE TRANSFERASE"/>
    <property type="match status" value="1"/>
</dbReference>
<reference evidence="9 10" key="2">
    <citation type="journal article" date="2021" name="Int. J. Syst. Evol. Microbiol.">
        <title>Isolation and Polyphasic Characterization of Desulfuromonas versatilis sp. Nov., an Electrogenic Bacteria Capable of Versatile Metabolism Isolated from a Graphene Oxide-Reducing Enrichment Culture.</title>
        <authorList>
            <person name="Xie L."/>
            <person name="Yoshida N."/>
            <person name="Ishii S."/>
            <person name="Meng L."/>
        </authorList>
    </citation>
    <scope>NUCLEOTIDE SEQUENCE [LARGE SCALE GENOMIC DNA]</scope>
    <source>
        <strain evidence="9 10">NIT-T3</strain>
    </source>
</reference>
<proteinExistence type="predicted"/>
<dbReference type="Proteomes" id="UP001319827">
    <property type="component" value="Chromosome"/>
</dbReference>
<dbReference type="Pfam" id="PF00535">
    <property type="entry name" value="Glycos_transf_2"/>
    <property type="match status" value="1"/>
</dbReference>
<dbReference type="InterPro" id="IPR001173">
    <property type="entry name" value="Glyco_trans_2-like"/>
</dbReference>